<reference evidence="6" key="1">
    <citation type="journal article" date="2019" name="Int. J. Syst. Evol. Microbiol.">
        <title>The Global Catalogue of Microorganisms (GCM) 10K type strain sequencing project: providing services to taxonomists for standard genome sequencing and annotation.</title>
        <authorList>
            <consortium name="The Broad Institute Genomics Platform"/>
            <consortium name="The Broad Institute Genome Sequencing Center for Infectious Disease"/>
            <person name="Wu L."/>
            <person name="Ma J."/>
        </authorList>
    </citation>
    <scope>NUCLEOTIDE SEQUENCE [LARGE SCALE GENOMIC DNA]</scope>
    <source>
        <strain evidence="6">JCM 13584</strain>
    </source>
</reference>
<gene>
    <name evidence="5" type="ORF">GCM10009717_03340</name>
</gene>
<dbReference type="PANTHER" id="PTHR42796:SF4">
    <property type="entry name" value="FUMARYLACETOACETATE HYDROLASE DOMAIN-CONTAINING PROTEIN 2A"/>
    <property type="match status" value="1"/>
</dbReference>
<evidence type="ECO:0000313" key="5">
    <source>
        <dbReference type="EMBL" id="GAA1940318.1"/>
    </source>
</evidence>
<accession>A0ABP5BBY9</accession>
<protein>
    <submittedName>
        <fullName evidence="5">Fumarylacetoacetate hydrolase family protein</fullName>
    </submittedName>
</protein>
<comment type="caution">
    <text evidence="5">The sequence shown here is derived from an EMBL/GenBank/DDBJ whole genome shotgun (WGS) entry which is preliminary data.</text>
</comment>
<dbReference type="InterPro" id="IPR036663">
    <property type="entry name" value="Fumarylacetoacetase_C_sf"/>
</dbReference>
<dbReference type="Gene3D" id="3.90.850.10">
    <property type="entry name" value="Fumarylacetoacetase-like, C-terminal domain"/>
    <property type="match status" value="1"/>
</dbReference>
<evidence type="ECO:0000259" key="4">
    <source>
        <dbReference type="Pfam" id="PF10370"/>
    </source>
</evidence>
<keyword evidence="2" id="KW-0479">Metal-binding</keyword>
<dbReference type="GO" id="GO:0016787">
    <property type="term" value="F:hydrolase activity"/>
    <property type="evidence" value="ECO:0007669"/>
    <property type="project" value="UniProtKB-KW"/>
</dbReference>
<dbReference type="InterPro" id="IPR051121">
    <property type="entry name" value="FAH"/>
</dbReference>
<dbReference type="InterPro" id="IPR018833">
    <property type="entry name" value="Rv2993c-like_N"/>
</dbReference>
<dbReference type="PANTHER" id="PTHR42796">
    <property type="entry name" value="FUMARYLACETOACETATE HYDROLASE DOMAIN-CONTAINING PROTEIN 2A-RELATED"/>
    <property type="match status" value="1"/>
</dbReference>
<keyword evidence="6" id="KW-1185">Reference proteome</keyword>
<feature type="domain" description="Fumarylacetoacetase-like C-terminal" evidence="3">
    <location>
        <begin position="55"/>
        <end position="254"/>
    </location>
</feature>
<dbReference type="Pfam" id="PF01557">
    <property type="entry name" value="FAA_hydrolase"/>
    <property type="match status" value="1"/>
</dbReference>
<dbReference type="EMBL" id="BAAAMK010000001">
    <property type="protein sequence ID" value="GAA1940318.1"/>
    <property type="molecule type" value="Genomic_DNA"/>
</dbReference>
<proteinExistence type="inferred from homology"/>
<sequence>MRYARCAVDGREFDAIVEHDEVVELSGSMLGAHERGPRHPLASVVLLPPVMPRTFYAAGFNYRAHNRHHTDLGYDPIKVGPHPEVGYRAQSALVGDGADIVRPADVSGRFETEAEVVAVIGSTLRNATRDDAVAGVFGWTIGNDVSAREWQHADRTLWRAKNADTFKPMGPWIETDVDPLASTTTVRRNGVVDAVFATGDMIFDPYDFIVEITKYITMHPGDVLWMGADGNTAMAPGDVIEIEISGIGTLTNHVASPVPAATPDEHLEHLEHLDHEGARR</sequence>
<dbReference type="RefSeq" id="WP_157415044.1">
    <property type="nucleotide sequence ID" value="NZ_BAAAMK010000001.1"/>
</dbReference>
<evidence type="ECO:0000313" key="6">
    <source>
        <dbReference type="Proteomes" id="UP001499954"/>
    </source>
</evidence>
<organism evidence="5 6">
    <name type="scientific">Agromyces allii</name>
    <dbReference type="NCBI Taxonomy" id="393607"/>
    <lineage>
        <taxon>Bacteria</taxon>
        <taxon>Bacillati</taxon>
        <taxon>Actinomycetota</taxon>
        <taxon>Actinomycetes</taxon>
        <taxon>Micrococcales</taxon>
        <taxon>Microbacteriaceae</taxon>
        <taxon>Agromyces</taxon>
    </lineage>
</organism>
<dbReference type="Pfam" id="PF10370">
    <property type="entry name" value="Rv2993c-like_N"/>
    <property type="match status" value="1"/>
</dbReference>
<dbReference type="InterPro" id="IPR011234">
    <property type="entry name" value="Fumarylacetoacetase-like_C"/>
</dbReference>
<evidence type="ECO:0000256" key="2">
    <source>
        <dbReference type="ARBA" id="ARBA00022723"/>
    </source>
</evidence>
<evidence type="ECO:0000256" key="1">
    <source>
        <dbReference type="ARBA" id="ARBA00010211"/>
    </source>
</evidence>
<dbReference type="SUPFAM" id="SSF56529">
    <property type="entry name" value="FAH"/>
    <property type="match status" value="1"/>
</dbReference>
<comment type="similarity">
    <text evidence="1">Belongs to the FAH family.</text>
</comment>
<feature type="domain" description="Rv2993c-like N-terminal" evidence="4">
    <location>
        <begin position="1"/>
        <end position="49"/>
    </location>
</feature>
<name>A0ABP5BBY9_9MICO</name>
<keyword evidence="5" id="KW-0378">Hydrolase</keyword>
<evidence type="ECO:0000259" key="3">
    <source>
        <dbReference type="Pfam" id="PF01557"/>
    </source>
</evidence>
<dbReference type="Proteomes" id="UP001499954">
    <property type="component" value="Unassembled WGS sequence"/>
</dbReference>